<reference evidence="2" key="2">
    <citation type="submission" date="2025-08" db="UniProtKB">
        <authorList>
            <consortium name="Ensembl"/>
        </authorList>
    </citation>
    <scope>IDENTIFICATION</scope>
</reference>
<dbReference type="CDD" id="cd01650">
    <property type="entry name" value="RT_nLTR_like"/>
    <property type="match status" value="1"/>
</dbReference>
<dbReference type="Proteomes" id="UP000005207">
    <property type="component" value="Linkage group LG18"/>
</dbReference>
<sequence>MKYSLVSIPICILQALPLHQKKTLQNIHFPRIDNDLTKGLGRPITVVEVQEAIKSLNTGKSPGPDGYSAEYYKANSDLMAPLLKDMYNEAFSKCQLPKTLSEATICLILKKDKDPLLCSSYRPISLLNIDFKILSKILALRLQRVLPQIIASDQTGFMASRHSYDNSRRLLNIIYTSCNSIPEVVVSLDAEKAFDRVEWSFLYEVMDRFGLGADFILWVKLLYSSPSACIRTNNNLSSPFPLERGTRQGCPLSPLLFAIAIEPLAIWLRSEDRFKGITRFGVTHKLSLYADDLLLYISDPLNSFPVLFDILAQYGTLSGYKLNYKKSELQPLNSLARALPHSIVPFRWTETGFRYLGVLISSSIPIMMRENFLSLLENVGKECDRWTSLPLSVVGRVNLIKMSDLPKFLYLFQHVPILLTKAFFDKLEKILSHFIWGGKQARIRKSILQSFKTDGGLGLPNFRHYYWAANIQKFSHWVHNDPPVPAWVQMETASSCYSLSSILSSPLPFSPTLVGDNPIVKETVNIWRQFRKYFGLLGPSLLTPLSKNCNFPPSNIDAVFRTWRDKGLRTVKDLYSQGTFLSFADLSSKYDLPNSNFFRYLQARDFVKTQFPHFPNRPPETSLDIILQMNPHQNRLISALYKMLDALVPKSISHTKLRWEEELQITLPEQQWDSALKLIHSSSICARHALIQCKVVYKVHYTNDKLSKIYPTVSDACSRCGLSPANHVHMFWSCSKLSAFWRNIFDTLSQAYGQTVPPNPLSAIFGIPPDSNLSGPLKQALAFTTLLARRLILLKWKLPHPPTHDQWVRDVLFNLKLEKLKFSLKGFIREVNKIWKSFLLLVDTIILLPESEVN</sequence>
<protein>
    <recommendedName>
        <fullName evidence="1">Reverse transcriptase domain-containing protein</fullName>
    </recommendedName>
</protein>
<proteinExistence type="predicted"/>
<reference evidence="3" key="1">
    <citation type="submission" date="2012-01" db="EMBL/GenBank/DDBJ databases">
        <title>The Genome Sequence of Oreochromis niloticus (Nile Tilapia).</title>
        <authorList>
            <consortium name="Broad Institute Genome Assembly Team"/>
            <consortium name="Broad Institute Sequencing Platform"/>
            <person name="Di Palma F."/>
            <person name="Johnson J."/>
            <person name="Lander E.S."/>
            <person name="Lindblad-Toh K."/>
        </authorList>
    </citation>
    <scope>NUCLEOTIDE SEQUENCE [LARGE SCALE GENOMIC DNA]</scope>
</reference>
<dbReference type="Pfam" id="PF00078">
    <property type="entry name" value="RVT_1"/>
    <property type="match status" value="1"/>
</dbReference>
<name>A0A669EG20_ORENI</name>
<dbReference type="SUPFAM" id="SSF56672">
    <property type="entry name" value="DNA/RNA polymerases"/>
    <property type="match status" value="1"/>
</dbReference>
<dbReference type="Ensembl" id="ENSONIT00000052019.1">
    <property type="protein sequence ID" value="ENSONIP00000071885.1"/>
    <property type="gene ID" value="ENSONIG00000035093.1"/>
</dbReference>
<dbReference type="GeneTree" id="ENSGT00940000164735"/>
<evidence type="ECO:0000259" key="1">
    <source>
        <dbReference type="PROSITE" id="PS50878"/>
    </source>
</evidence>
<keyword evidence="3" id="KW-1185">Reference proteome</keyword>
<evidence type="ECO:0000313" key="3">
    <source>
        <dbReference type="Proteomes" id="UP000005207"/>
    </source>
</evidence>
<dbReference type="PANTHER" id="PTHR31635:SF196">
    <property type="entry name" value="REVERSE TRANSCRIPTASE DOMAIN-CONTAINING PROTEIN-RELATED"/>
    <property type="match status" value="1"/>
</dbReference>
<feature type="domain" description="Reverse transcriptase" evidence="1">
    <location>
        <begin position="89"/>
        <end position="360"/>
    </location>
</feature>
<accession>A0A669EG20</accession>
<dbReference type="InterPro" id="IPR000477">
    <property type="entry name" value="RT_dom"/>
</dbReference>
<reference evidence="2" key="3">
    <citation type="submission" date="2025-09" db="UniProtKB">
        <authorList>
            <consortium name="Ensembl"/>
        </authorList>
    </citation>
    <scope>IDENTIFICATION</scope>
</reference>
<dbReference type="InParanoid" id="A0A669EG20"/>
<dbReference type="InterPro" id="IPR043502">
    <property type="entry name" value="DNA/RNA_pol_sf"/>
</dbReference>
<organism evidence="2 3">
    <name type="scientific">Oreochromis niloticus</name>
    <name type="common">Nile tilapia</name>
    <name type="synonym">Tilapia nilotica</name>
    <dbReference type="NCBI Taxonomy" id="8128"/>
    <lineage>
        <taxon>Eukaryota</taxon>
        <taxon>Metazoa</taxon>
        <taxon>Chordata</taxon>
        <taxon>Craniata</taxon>
        <taxon>Vertebrata</taxon>
        <taxon>Euteleostomi</taxon>
        <taxon>Actinopterygii</taxon>
        <taxon>Neopterygii</taxon>
        <taxon>Teleostei</taxon>
        <taxon>Neoteleostei</taxon>
        <taxon>Acanthomorphata</taxon>
        <taxon>Ovalentaria</taxon>
        <taxon>Cichlomorphae</taxon>
        <taxon>Cichliformes</taxon>
        <taxon>Cichlidae</taxon>
        <taxon>African cichlids</taxon>
        <taxon>Pseudocrenilabrinae</taxon>
        <taxon>Oreochromini</taxon>
        <taxon>Oreochromis</taxon>
    </lineage>
</organism>
<dbReference type="PROSITE" id="PS50878">
    <property type="entry name" value="RT_POL"/>
    <property type="match status" value="1"/>
</dbReference>
<dbReference type="PANTHER" id="PTHR31635">
    <property type="entry name" value="REVERSE TRANSCRIPTASE DOMAIN-CONTAINING PROTEIN-RELATED"/>
    <property type="match status" value="1"/>
</dbReference>
<dbReference type="AlphaFoldDB" id="A0A669EG20"/>
<evidence type="ECO:0000313" key="2">
    <source>
        <dbReference type="Ensembl" id="ENSONIP00000071885.1"/>
    </source>
</evidence>
<dbReference type="OMA" id="SDACNRC"/>